<dbReference type="RefSeq" id="WP_092016814.1">
    <property type="nucleotide sequence ID" value="NZ_FOXH01000005.1"/>
</dbReference>
<dbReference type="Pfam" id="PF06452">
    <property type="entry name" value="CBM9_1"/>
    <property type="match status" value="1"/>
</dbReference>
<gene>
    <name evidence="4" type="ORF">SAMN04515674_105254</name>
</gene>
<dbReference type="GO" id="GO:0004553">
    <property type="term" value="F:hydrolase activity, hydrolyzing O-glycosyl compounds"/>
    <property type="evidence" value="ECO:0007669"/>
    <property type="project" value="InterPro"/>
</dbReference>
<feature type="signal peptide" evidence="1">
    <location>
        <begin position="1"/>
        <end position="20"/>
    </location>
</feature>
<name>A0A1I5SX80_9BACT</name>
<dbReference type="Proteomes" id="UP000199306">
    <property type="component" value="Unassembled WGS sequence"/>
</dbReference>
<protein>
    <submittedName>
        <fullName evidence="4">Carbohydrate family 9 binding domain-like</fullName>
    </submittedName>
</protein>
<dbReference type="CDD" id="cd09618">
    <property type="entry name" value="CBM9_like_2"/>
    <property type="match status" value="1"/>
</dbReference>
<accession>A0A1I5SX80</accession>
<dbReference type="InterPro" id="IPR045670">
    <property type="entry name" value="DUF5916"/>
</dbReference>
<dbReference type="Pfam" id="PF19313">
    <property type="entry name" value="DUF5916"/>
    <property type="match status" value="1"/>
</dbReference>
<dbReference type="Gene3D" id="2.60.40.1190">
    <property type="match status" value="1"/>
</dbReference>
<dbReference type="AlphaFoldDB" id="A0A1I5SX80"/>
<keyword evidence="5" id="KW-1185">Reference proteome</keyword>
<feature type="domain" description="Carbohydrate-binding" evidence="2">
    <location>
        <begin position="40"/>
        <end position="201"/>
    </location>
</feature>
<keyword evidence="1" id="KW-0732">Signal</keyword>
<dbReference type="STRING" id="1079859.SAMN04515674_105254"/>
<proteinExistence type="predicted"/>
<dbReference type="GO" id="GO:0030246">
    <property type="term" value="F:carbohydrate binding"/>
    <property type="evidence" value="ECO:0007669"/>
    <property type="project" value="InterPro"/>
</dbReference>
<organism evidence="4 5">
    <name type="scientific">Pseudarcicella hirudinis</name>
    <dbReference type="NCBI Taxonomy" id="1079859"/>
    <lineage>
        <taxon>Bacteria</taxon>
        <taxon>Pseudomonadati</taxon>
        <taxon>Bacteroidota</taxon>
        <taxon>Cytophagia</taxon>
        <taxon>Cytophagales</taxon>
        <taxon>Flectobacillaceae</taxon>
        <taxon>Pseudarcicella</taxon>
    </lineage>
</organism>
<evidence type="ECO:0000259" key="2">
    <source>
        <dbReference type="Pfam" id="PF06452"/>
    </source>
</evidence>
<dbReference type="GO" id="GO:0016052">
    <property type="term" value="P:carbohydrate catabolic process"/>
    <property type="evidence" value="ECO:0007669"/>
    <property type="project" value="InterPro"/>
</dbReference>
<evidence type="ECO:0000256" key="1">
    <source>
        <dbReference type="SAM" id="SignalP"/>
    </source>
</evidence>
<evidence type="ECO:0000313" key="4">
    <source>
        <dbReference type="EMBL" id="SFP75251.1"/>
    </source>
</evidence>
<dbReference type="InterPro" id="IPR010502">
    <property type="entry name" value="Carb-bd_dom_fam9"/>
</dbReference>
<feature type="chain" id="PRO_5011642087" evidence="1">
    <location>
        <begin position="21"/>
        <end position="735"/>
    </location>
</feature>
<evidence type="ECO:0000259" key="3">
    <source>
        <dbReference type="Pfam" id="PF19313"/>
    </source>
</evidence>
<dbReference type="OrthoDB" id="9786766at2"/>
<dbReference type="EMBL" id="FOXH01000005">
    <property type="protein sequence ID" value="SFP75251.1"/>
    <property type="molecule type" value="Genomic_DNA"/>
</dbReference>
<dbReference type="SUPFAM" id="SSF49344">
    <property type="entry name" value="CBD9-like"/>
    <property type="match status" value="1"/>
</dbReference>
<reference evidence="4 5" key="1">
    <citation type="submission" date="2016-10" db="EMBL/GenBank/DDBJ databases">
        <authorList>
            <person name="de Groot N.N."/>
        </authorList>
    </citation>
    <scope>NUCLEOTIDE SEQUENCE [LARGE SCALE GENOMIC DNA]</scope>
    <source>
        <strain evidence="5">E92,LMG 26720,CCM 7988</strain>
    </source>
</reference>
<feature type="domain" description="DUF5916" evidence="3">
    <location>
        <begin position="235"/>
        <end position="338"/>
    </location>
</feature>
<sequence length="735" mass="84341">MKKLYTVLLSLIFSSFLASAQKKNEAFQLHIQRASSPIRIDGILNESSWQNAEAAKDFYMITPMDTSHANVKTEVRLTYDDQNIYMSAICYKSEKGAGYVVESLKRDFTFGKNDNFFAVIDTFDDMTNGFSFGANAAGAQWDGQMFEGGSINLNWDNKWNSITINDDEKWVFEAAIPFKSIRYKAGIDRWGINFSRLDLKANEKSAWAPVPRQFPSASLAYAGVLLWDSPPPTPKTNISVIPYFLTGFNKNYQTDQSPSYKTEVGGDVKIAVTSSMNLDLTVNPDFSQVDVDRQVTNLDRYELFFPERRQFFLENGDLFDNFGFANLRPFFSRRIGLNVPIRYGARLSGKLNKNWRLGVMDMQTGASPDNITPAQNFTVFALQRRVFARSNISALFVNKQSIDLPDTNKTVSLYNRNLGIEYNLASSNNIWTGKMVYMKSFSPNKTGDDFTHAFDIVYNAKKWFWHWRHEYVGTNYNAEVGYVPRKGYYKANPTITYNFYPKTPSSPIFLHGPSLGSTTFFDKKGKAIDHETYFSYTVNFKDRSLLSGWVAYDYVKLLAPFDPTNSGGDTLATGTDHSWKAFGVDYTSRPRGLFTYLFSGRYGGYYGNGSRLGLKGEMGYRFQPYVSLTLGLEYNNIDNVNVPVKRDEVLKNNMVNTEFWLISPRVDVTFTNKLFFTTYLQYNQQSKNVNLNARVQWRYKPASDLFLVYTDNYLPENFYIKNRAIVLKFTYWWNV</sequence>
<evidence type="ECO:0000313" key="5">
    <source>
        <dbReference type="Proteomes" id="UP000199306"/>
    </source>
</evidence>